<feature type="transmembrane region" description="Helical" evidence="1">
    <location>
        <begin position="161"/>
        <end position="194"/>
    </location>
</feature>
<sequence>MSSASLTLKGWVQTFFKDDRAFVRVSICLFFGLGLIGILNHAMWRDELTIWLIVRDSESWKDFLEVIRYEPHPALWYFCVAVLFRLSQNPAIMQLFHLGIGTIGAYLFLRYSPFSKVHKILFIFGYLPFYEYLIISRNYSLGILFAFWFCTLYETRRRSYLGLSILLFLISNANAYSLFIAVALGATLILEYIFRNEFDYRTRASFLDRLTSLTIFILGAFSSIAFLIPPGDNLEHGGLSSGWTFVFSLRHFFTALARLWNSYIVVIVAGDSKYYSVVICGVLSLVIIAFVSGFLIKKHLALFFYLFATTEILLFTYTKFLGAQRHFGHLYIVFIIALWLANYYPTSNRLASSIARSRVLSNWMEFASFHKKTFITIILLLQLIAGIIAFNRDLVIPYSASKATASYIKANNLDRLFIVGSEDVAMAPISGYLNQKIYYPERQGLGSFVLFNTAREKVDIEETLNQVERLLQEKYSEILLILNYELKVFRNELQIIPVEQFTESLIYNEKYYLYYVTRTN</sequence>
<comment type="caution">
    <text evidence="2">The sequence shown here is derived from an EMBL/GenBank/DDBJ whole genome shotgun (WGS) entry which is preliminary data.</text>
</comment>
<organism evidence="2 3">
    <name type="scientific">Lusitaniella coriacea LEGE 07157</name>
    <dbReference type="NCBI Taxonomy" id="945747"/>
    <lineage>
        <taxon>Bacteria</taxon>
        <taxon>Bacillati</taxon>
        <taxon>Cyanobacteriota</taxon>
        <taxon>Cyanophyceae</taxon>
        <taxon>Spirulinales</taxon>
        <taxon>Lusitaniellaceae</taxon>
        <taxon>Lusitaniella</taxon>
    </lineage>
</organism>
<evidence type="ECO:0000313" key="3">
    <source>
        <dbReference type="Proteomes" id="UP000654482"/>
    </source>
</evidence>
<feature type="transmembrane region" description="Helical" evidence="1">
    <location>
        <begin position="248"/>
        <end position="268"/>
    </location>
</feature>
<keyword evidence="1" id="KW-0812">Transmembrane</keyword>
<reference evidence="2" key="1">
    <citation type="submission" date="2020-10" db="EMBL/GenBank/DDBJ databases">
        <authorList>
            <person name="Castelo-Branco R."/>
            <person name="Eusebio N."/>
            <person name="Adriana R."/>
            <person name="Vieira A."/>
            <person name="Brugerolle De Fraissinette N."/>
            <person name="Rezende De Castro R."/>
            <person name="Schneider M.P."/>
            <person name="Vasconcelos V."/>
            <person name="Leao P.N."/>
        </authorList>
    </citation>
    <scope>NUCLEOTIDE SEQUENCE</scope>
    <source>
        <strain evidence="2">LEGE 07157</strain>
    </source>
</reference>
<feature type="transmembrane region" description="Helical" evidence="1">
    <location>
        <begin position="121"/>
        <end position="149"/>
    </location>
</feature>
<feature type="transmembrane region" description="Helical" evidence="1">
    <location>
        <begin position="373"/>
        <end position="390"/>
    </location>
</feature>
<feature type="transmembrane region" description="Helical" evidence="1">
    <location>
        <begin position="91"/>
        <end position="109"/>
    </location>
</feature>
<feature type="transmembrane region" description="Helical" evidence="1">
    <location>
        <begin position="327"/>
        <end position="344"/>
    </location>
</feature>
<keyword evidence="1" id="KW-1133">Transmembrane helix</keyword>
<dbReference type="RefSeq" id="WP_194028564.1">
    <property type="nucleotide sequence ID" value="NZ_JADEWZ010000007.1"/>
</dbReference>
<feature type="transmembrane region" description="Helical" evidence="1">
    <location>
        <begin position="21"/>
        <end position="44"/>
    </location>
</feature>
<feature type="transmembrane region" description="Helical" evidence="1">
    <location>
        <begin position="206"/>
        <end position="228"/>
    </location>
</feature>
<feature type="transmembrane region" description="Helical" evidence="1">
    <location>
        <begin position="302"/>
        <end position="320"/>
    </location>
</feature>
<keyword evidence="3" id="KW-1185">Reference proteome</keyword>
<proteinExistence type="predicted"/>
<name>A0A8J7AXL6_9CYAN</name>
<accession>A0A8J7AXL6</accession>
<dbReference type="EMBL" id="JADEWZ010000007">
    <property type="protein sequence ID" value="MBE9115467.1"/>
    <property type="molecule type" value="Genomic_DNA"/>
</dbReference>
<dbReference type="AlphaFoldDB" id="A0A8J7AXL6"/>
<gene>
    <name evidence="2" type="ORF">IQ249_06095</name>
</gene>
<dbReference type="Proteomes" id="UP000654482">
    <property type="component" value="Unassembled WGS sequence"/>
</dbReference>
<keyword evidence="1" id="KW-0472">Membrane</keyword>
<evidence type="ECO:0000256" key="1">
    <source>
        <dbReference type="SAM" id="Phobius"/>
    </source>
</evidence>
<feature type="transmembrane region" description="Helical" evidence="1">
    <location>
        <begin position="275"/>
        <end position="296"/>
    </location>
</feature>
<protein>
    <submittedName>
        <fullName evidence="2">Uncharacterized protein</fullName>
    </submittedName>
</protein>
<evidence type="ECO:0000313" key="2">
    <source>
        <dbReference type="EMBL" id="MBE9115467.1"/>
    </source>
</evidence>